<keyword evidence="11" id="KW-0830">Ubiquinone</keyword>
<dbReference type="GO" id="GO:0008289">
    <property type="term" value="F:lipid binding"/>
    <property type="evidence" value="ECO:0007669"/>
    <property type="project" value="UniProtKB-UniRule"/>
</dbReference>
<feature type="compositionally biased region" description="Low complexity" evidence="9">
    <location>
        <begin position="103"/>
        <end position="113"/>
    </location>
</feature>
<feature type="compositionally biased region" description="Low complexity" evidence="9">
    <location>
        <begin position="122"/>
        <end position="132"/>
    </location>
</feature>
<evidence type="ECO:0000256" key="4">
    <source>
        <dbReference type="ARBA" id="ARBA00022688"/>
    </source>
</evidence>
<protein>
    <recommendedName>
        <fullName evidence="8">Ubiquinone biosynthesis protein</fullName>
    </recommendedName>
</protein>
<dbReference type="AlphaFoldDB" id="A0A1D1YVD2"/>
<dbReference type="Gene3D" id="1.10.357.10">
    <property type="entry name" value="Tetracycline Repressor, domain 2"/>
    <property type="match status" value="1"/>
</dbReference>
<dbReference type="UniPathway" id="UPA00232"/>
<name>A0A1D1YVD2_9ARAE</name>
<evidence type="ECO:0000256" key="9">
    <source>
        <dbReference type="SAM" id="MobiDB-lite"/>
    </source>
</evidence>
<evidence type="ECO:0000259" key="10">
    <source>
        <dbReference type="Pfam" id="PF08511"/>
    </source>
</evidence>
<dbReference type="InterPro" id="IPR012762">
    <property type="entry name" value="Ubiq_biosynth_COQ9"/>
</dbReference>
<keyword evidence="6 8" id="KW-0446">Lipid-binding</keyword>
<keyword evidence="4 8" id="KW-0831">Ubiquinone biosynthesis</keyword>
<dbReference type="GO" id="GO:0005743">
    <property type="term" value="C:mitochondrial inner membrane"/>
    <property type="evidence" value="ECO:0007669"/>
    <property type="project" value="TreeGrafter"/>
</dbReference>
<dbReference type="FunFam" id="1.10.357.10:FF:000004">
    <property type="entry name" value="Ubiquinone biosynthesis protein COQ9, mitochondrial"/>
    <property type="match status" value="1"/>
</dbReference>
<evidence type="ECO:0000313" key="11">
    <source>
        <dbReference type="EMBL" id="JAT58601.1"/>
    </source>
</evidence>
<evidence type="ECO:0000256" key="1">
    <source>
        <dbReference type="ARBA" id="ARBA00004173"/>
    </source>
</evidence>
<dbReference type="GO" id="GO:0006744">
    <property type="term" value="P:ubiquinone biosynthetic process"/>
    <property type="evidence" value="ECO:0007669"/>
    <property type="project" value="UniProtKB-UniRule"/>
</dbReference>
<comment type="subcellular location">
    <subcellularLocation>
        <location evidence="1 8">Mitochondrion</location>
    </subcellularLocation>
</comment>
<feature type="non-terminal residue" evidence="11">
    <location>
        <position position="1"/>
    </location>
</feature>
<accession>A0A1D1YVD2</accession>
<gene>
    <name evidence="11" type="primary">coq9_1</name>
    <name evidence="11" type="ORF">g.4815</name>
</gene>
<organism evidence="11">
    <name type="scientific">Anthurium amnicola</name>
    <dbReference type="NCBI Taxonomy" id="1678845"/>
    <lineage>
        <taxon>Eukaryota</taxon>
        <taxon>Viridiplantae</taxon>
        <taxon>Streptophyta</taxon>
        <taxon>Embryophyta</taxon>
        <taxon>Tracheophyta</taxon>
        <taxon>Spermatophyta</taxon>
        <taxon>Magnoliopsida</taxon>
        <taxon>Liliopsida</taxon>
        <taxon>Araceae</taxon>
        <taxon>Pothoideae</taxon>
        <taxon>Potheae</taxon>
        <taxon>Anthurium</taxon>
    </lineage>
</organism>
<keyword evidence="5" id="KW-0809">Transit peptide</keyword>
<dbReference type="PANTHER" id="PTHR21427:SF19">
    <property type="entry name" value="UBIQUINONE BIOSYNTHESIS PROTEIN COQ9, MITOCHONDRIAL"/>
    <property type="match status" value="1"/>
</dbReference>
<dbReference type="NCBIfam" id="TIGR02396">
    <property type="entry name" value="diverge_rpsU"/>
    <property type="match status" value="1"/>
</dbReference>
<evidence type="ECO:0000256" key="8">
    <source>
        <dbReference type="RuleBase" id="RU366063"/>
    </source>
</evidence>
<dbReference type="PANTHER" id="PTHR21427">
    <property type="entry name" value="UBIQUINONE BIOSYNTHESIS PROTEIN COQ9, MITOCHONDRIAL"/>
    <property type="match status" value="1"/>
</dbReference>
<dbReference type="EMBL" id="GDJX01009335">
    <property type="protein sequence ID" value="JAT58601.1"/>
    <property type="molecule type" value="Transcribed_RNA"/>
</dbReference>
<sequence>RDFNNLRRGRLVEPGVTERRSHSPSLSCFLAPRRSGLRHFIEQVCVISTAGMLRSAVPRRLPAGILRPFRFPFPSLSTDASPPAAPPQSTPFQHPPSPPPTSQPQQQQTTSTPAAEPQLSGASASAAAAEAEAASEDLRRKRRARARGGDYEDEQAHVLRAALLHVTKLGWSESALMAGARDVGLSPSIVGSFPRKEAALVEFFMDDCLEKLIDIIESGKIDSSNLILSERLSKLVCIRLEMQTPYISKWAQALSIQAQPTNIPTSFKQRAMLVDEIWHAAGDETSDIDWYIKRTVLGGIYSTSEVYMLTDNSPEFHDTWNFLDRRIRDAFDIQKTVQEAAYIAEAVGAGVGNSMQSFMKKLFQGPKM</sequence>
<comment type="function">
    <text evidence="8">Membrane-associated protein that warps the membrane surface to access and bind aromatic isoprenes with high specificity, including ubiquinone (CoQ) isoprene intermediates and presents them directly to Coq7, therefore facilitating the Coq7-mediated hydroxylase step. Participates in the biosynthesis of coenzyme Q, also named ubiquinone, an essential lipid-soluble electron transporter for aerobic cellular respiration.</text>
</comment>
<proteinExistence type="inferred from homology"/>
<comment type="similarity">
    <text evidence="3 8">Belongs to the COQ9 family.</text>
</comment>
<feature type="compositionally biased region" description="Pro residues" evidence="9">
    <location>
        <begin position="83"/>
        <end position="102"/>
    </location>
</feature>
<evidence type="ECO:0000256" key="3">
    <source>
        <dbReference type="ARBA" id="ARBA00010766"/>
    </source>
</evidence>
<evidence type="ECO:0000256" key="7">
    <source>
        <dbReference type="ARBA" id="ARBA00023128"/>
    </source>
</evidence>
<keyword evidence="7 8" id="KW-0496">Mitochondrion</keyword>
<feature type="domain" description="COQ9 C-terminal" evidence="10">
    <location>
        <begin position="263"/>
        <end position="333"/>
    </location>
</feature>
<evidence type="ECO:0000256" key="6">
    <source>
        <dbReference type="ARBA" id="ARBA00023121"/>
    </source>
</evidence>
<evidence type="ECO:0000256" key="5">
    <source>
        <dbReference type="ARBA" id="ARBA00022946"/>
    </source>
</evidence>
<feature type="region of interest" description="Disordered" evidence="9">
    <location>
        <begin position="76"/>
        <end position="151"/>
    </location>
</feature>
<comment type="pathway">
    <text evidence="2 8">Cofactor biosynthesis; ubiquinone biosynthesis.</text>
</comment>
<evidence type="ECO:0000256" key="2">
    <source>
        <dbReference type="ARBA" id="ARBA00004749"/>
    </source>
</evidence>
<dbReference type="InterPro" id="IPR013718">
    <property type="entry name" value="COQ9_C"/>
</dbReference>
<dbReference type="Pfam" id="PF08511">
    <property type="entry name" value="COQ9"/>
    <property type="match status" value="1"/>
</dbReference>
<reference evidence="11" key="1">
    <citation type="submission" date="2015-07" db="EMBL/GenBank/DDBJ databases">
        <title>Transcriptome Assembly of Anthurium amnicola.</title>
        <authorList>
            <person name="Suzuki J."/>
        </authorList>
    </citation>
    <scope>NUCLEOTIDE SEQUENCE</scope>
</reference>